<evidence type="ECO:0000256" key="3">
    <source>
        <dbReference type="ARBA" id="ARBA00022970"/>
    </source>
</evidence>
<organism evidence="5 6">
    <name type="scientific">Cohaesibacter gelatinilyticus</name>
    <dbReference type="NCBI Taxonomy" id="372072"/>
    <lineage>
        <taxon>Bacteria</taxon>
        <taxon>Pseudomonadati</taxon>
        <taxon>Pseudomonadota</taxon>
        <taxon>Alphaproteobacteria</taxon>
        <taxon>Hyphomicrobiales</taxon>
        <taxon>Cohaesibacteraceae</taxon>
    </lineage>
</organism>
<dbReference type="AlphaFoldDB" id="A0A285PDZ6"/>
<dbReference type="EMBL" id="OBEL01000003">
    <property type="protein sequence ID" value="SNZ19949.1"/>
    <property type="molecule type" value="Genomic_DNA"/>
</dbReference>
<protein>
    <submittedName>
        <fullName evidence="5">Amino acid/amide ABC transporter substrate-binding protein, HAAT family</fullName>
    </submittedName>
</protein>
<gene>
    <name evidence="5" type="ORF">SAMN06265368_3045</name>
</gene>
<reference evidence="5 6" key="1">
    <citation type="submission" date="2017-09" db="EMBL/GenBank/DDBJ databases">
        <authorList>
            <person name="Ehlers B."/>
            <person name="Leendertz F.H."/>
        </authorList>
    </citation>
    <scope>NUCLEOTIDE SEQUENCE [LARGE SCALE GENOMIC DNA]</scope>
    <source>
        <strain evidence="5 6">DSM 18289</strain>
    </source>
</reference>
<dbReference type="CDD" id="cd06339">
    <property type="entry name" value="PBP1_YraM_LppC_lipoprotein-like"/>
    <property type="match status" value="1"/>
</dbReference>
<name>A0A285PDZ6_9HYPH</name>
<dbReference type="GO" id="GO:0006865">
    <property type="term" value="P:amino acid transport"/>
    <property type="evidence" value="ECO:0007669"/>
    <property type="project" value="UniProtKB-KW"/>
</dbReference>
<accession>A0A285PDZ6</accession>
<keyword evidence="2" id="KW-0732">Signal</keyword>
<dbReference type="RefSeq" id="WP_097154308.1">
    <property type="nucleotide sequence ID" value="NZ_OBEL01000003.1"/>
</dbReference>
<dbReference type="InterPro" id="IPR051010">
    <property type="entry name" value="BCAA_transport"/>
</dbReference>
<dbReference type="PANTHER" id="PTHR30483:SF6">
    <property type="entry name" value="PERIPLASMIC BINDING PROTEIN OF ABC TRANSPORTER FOR NATURAL AMINO ACIDS"/>
    <property type="match status" value="1"/>
</dbReference>
<proteinExistence type="inferred from homology"/>
<evidence type="ECO:0000313" key="6">
    <source>
        <dbReference type="Proteomes" id="UP000219439"/>
    </source>
</evidence>
<feature type="domain" description="Leucine-binding protein" evidence="4">
    <location>
        <begin position="77"/>
        <end position="411"/>
    </location>
</feature>
<evidence type="ECO:0000256" key="1">
    <source>
        <dbReference type="ARBA" id="ARBA00010062"/>
    </source>
</evidence>
<evidence type="ECO:0000256" key="2">
    <source>
        <dbReference type="ARBA" id="ARBA00022729"/>
    </source>
</evidence>
<keyword evidence="3" id="KW-0029">Amino-acid transport</keyword>
<dbReference type="Proteomes" id="UP000219439">
    <property type="component" value="Unassembled WGS sequence"/>
</dbReference>
<comment type="similarity">
    <text evidence="1">Belongs to the leucine-binding protein family.</text>
</comment>
<dbReference type="InterPro" id="IPR028081">
    <property type="entry name" value="Leu-bd"/>
</dbReference>
<evidence type="ECO:0000313" key="5">
    <source>
        <dbReference type="EMBL" id="SNZ19949.1"/>
    </source>
</evidence>
<dbReference type="InterPro" id="IPR028082">
    <property type="entry name" value="Peripla_BP_I"/>
</dbReference>
<dbReference type="Pfam" id="PF13458">
    <property type="entry name" value="Peripla_BP_6"/>
    <property type="match status" value="1"/>
</dbReference>
<dbReference type="SUPFAM" id="SSF53822">
    <property type="entry name" value="Periplasmic binding protein-like I"/>
    <property type="match status" value="1"/>
</dbReference>
<keyword evidence="3" id="KW-0813">Transport</keyword>
<dbReference type="OrthoDB" id="7210494at2"/>
<evidence type="ECO:0000259" key="4">
    <source>
        <dbReference type="Pfam" id="PF13458"/>
    </source>
</evidence>
<dbReference type="PANTHER" id="PTHR30483">
    <property type="entry name" value="LEUCINE-SPECIFIC-BINDING PROTEIN"/>
    <property type="match status" value="1"/>
</dbReference>
<keyword evidence="6" id="KW-1185">Reference proteome</keyword>
<sequence length="430" mass="44810">MRFKPMLEKAANQIAAPLSASSKRSAVRAGAAVALAGIVTACQPVTLGGPGYSTRPTPGVNPPVIAQPTGEVLGSGSVRVALLTPSSAPGQFGKAGQSIRNAAAMALQDYSSADLQVIVKDVGQDQAALQASKALAEGAQLVIGPMRSAQVKTAGTVLKPAGVPMLAFTTDTGVAARGVYLINFTPENDVDRMISYAASKGKRSIAAMLPATPYGSVVEASLRQTAARNGVRILAIEKYKSGGKADPFSLQTAAEKLGEIKNQIDAMYIPEGVAAVPATQLLAGQGIRANKIQFLGSGQWDNASVSREPMLRGAWYPAPPASLRNLDGRTIGFDVFANRYTQQYGERPPRVAALAYDAVILSAALVAQAGERRFAHETLTDPQGFIGFGDGFFRFRPDGTSQRSLGIKEITTSGAKLIENAPMSAAGLPN</sequence>
<dbReference type="Gene3D" id="3.40.50.2300">
    <property type="match status" value="2"/>
</dbReference>